<comment type="caution">
    <text evidence="1">The sequence shown here is derived from an EMBL/GenBank/DDBJ whole genome shotgun (WGS) entry which is preliminary data.</text>
</comment>
<dbReference type="EMBL" id="JALD01000065">
    <property type="protein sequence ID" value="EUD09848.1"/>
    <property type="molecule type" value="Genomic_DNA"/>
</dbReference>
<evidence type="ECO:0000313" key="1">
    <source>
        <dbReference type="EMBL" id="EUD09848.1"/>
    </source>
</evidence>
<protein>
    <submittedName>
        <fullName evidence="1">Uncharacterized protein</fullName>
    </submittedName>
</protein>
<sequence length="102" mass="11895">MTVVSQGEQISEAYLPIIELRKTGSDEQSEIQFEQMLSAIIDHKDRFGMDKRYAKVRCQGLSSMVFSLGETRFEQTEKVFLGKNLQYKFDYNRFNCIEVINP</sequence>
<name>A0AAV3M269_9GAMM</name>
<accession>A0AAV3M269</accession>
<dbReference type="AlphaFoldDB" id="A0AAV3M269"/>
<proteinExistence type="predicted"/>
<evidence type="ECO:0000313" key="2">
    <source>
        <dbReference type="Proteomes" id="UP000022311"/>
    </source>
</evidence>
<dbReference type="Proteomes" id="UP000022311">
    <property type="component" value="Unassembled WGS sequence"/>
</dbReference>
<gene>
    <name evidence="1" type="ORF">HMPREF1563_0570</name>
</gene>
<organism evidence="1 2">
    <name type="scientific">Providencia alcalifaciens 205/92</name>
    <dbReference type="NCBI Taxonomy" id="1256988"/>
    <lineage>
        <taxon>Bacteria</taxon>
        <taxon>Pseudomonadati</taxon>
        <taxon>Pseudomonadota</taxon>
        <taxon>Gammaproteobacteria</taxon>
        <taxon>Enterobacterales</taxon>
        <taxon>Morganellaceae</taxon>
        <taxon>Providencia</taxon>
    </lineage>
</organism>
<reference evidence="1 2" key="1">
    <citation type="submission" date="2014-01" db="EMBL/GenBank/DDBJ databases">
        <authorList>
            <person name="Durkin A.S."/>
            <person name="McCorrison J."/>
            <person name="Torralba M."/>
            <person name="Gillis M."/>
            <person name="Haft D.H."/>
            <person name="Methe B."/>
            <person name="Sutton G."/>
            <person name="Nelson K.E."/>
        </authorList>
    </citation>
    <scope>NUCLEOTIDE SEQUENCE [LARGE SCALE GENOMIC DNA]</scope>
    <source>
        <strain evidence="1 2">205/92</strain>
    </source>
</reference>
<dbReference type="RefSeq" id="WP_036963303.1">
    <property type="nucleotide sequence ID" value="NZ_JALD01000065.1"/>
</dbReference>